<evidence type="ECO:0000256" key="1">
    <source>
        <dbReference type="ARBA" id="ARBA00022723"/>
    </source>
</evidence>
<dbReference type="RefSeq" id="XP_007680328.1">
    <property type="nucleotide sequence ID" value="XM_007682138.1"/>
</dbReference>
<dbReference type="KEGG" id="bcom:BAUCODRAFT_38066"/>
<dbReference type="OrthoDB" id="10018316at2759"/>
<dbReference type="EMBL" id="KB445562">
    <property type="protein sequence ID" value="EMC92047.1"/>
    <property type="molecule type" value="Genomic_DNA"/>
</dbReference>
<feature type="compositionally biased region" description="Low complexity" evidence="5">
    <location>
        <begin position="100"/>
        <end position="109"/>
    </location>
</feature>
<gene>
    <name evidence="7" type="ORF">BAUCODRAFT_38066</name>
</gene>
<evidence type="ECO:0000256" key="3">
    <source>
        <dbReference type="ARBA" id="ARBA00022833"/>
    </source>
</evidence>
<accession>M2LDJ8</accession>
<dbReference type="InterPro" id="IPR052113">
    <property type="entry name" value="FYVE-type_Zinc_Finger"/>
</dbReference>
<dbReference type="GO" id="GO:0008270">
    <property type="term" value="F:zinc ion binding"/>
    <property type="evidence" value="ECO:0007669"/>
    <property type="project" value="UniProtKB-KW"/>
</dbReference>
<keyword evidence="8" id="KW-1185">Reference proteome</keyword>
<evidence type="ECO:0000259" key="6">
    <source>
        <dbReference type="PROSITE" id="PS50178"/>
    </source>
</evidence>
<evidence type="ECO:0000256" key="4">
    <source>
        <dbReference type="PROSITE-ProRule" id="PRU00091"/>
    </source>
</evidence>
<dbReference type="AlphaFoldDB" id="M2LDJ8"/>
<dbReference type="HOGENOM" id="CLU_082207_0_0_1"/>
<evidence type="ECO:0000256" key="5">
    <source>
        <dbReference type="SAM" id="MobiDB-lite"/>
    </source>
</evidence>
<keyword evidence="1" id="KW-0479">Metal-binding</keyword>
<dbReference type="eggNOG" id="KOG1729">
    <property type="taxonomic scope" value="Eukaryota"/>
</dbReference>
<dbReference type="SMART" id="SM00064">
    <property type="entry name" value="FYVE"/>
    <property type="match status" value="1"/>
</dbReference>
<dbReference type="Proteomes" id="UP000011761">
    <property type="component" value="Unassembled WGS sequence"/>
</dbReference>
<protein>
    <recommendedName>
        <fullName evidence="6">FYVE-type domain-containing protein</fullName>
    </recommendedName>
</protein>
<feature type="compositionally biased region" description="Polar residues" evidence="5">
    <location>
        <begin position="1"/>
        <end position="21"/>
    </location>
</feature>
<dbReference type="PROSITE" id="PS50178">
    <property type="entry name" value="ZF_FYVE"/>
    <property type="match status" value="1"/>
</dbReference>
<dbReference type="InterPro" id="IPR017455">
    <property type="entry name" value="Znf_FYVE-rel"/>
</dbReference>
<sequence>MATMTHQPTVNSKYFLNNRTEPSPPEAYLYGQGAYASPMSSPPSASISPTNIHSPYVNVRQLRQPRQPMYIPAALRPTDPPSRPTDVPIGPRALLTPPTSKDSSFDSAKSKAGVSTREVARIIVDSPVDVGDVDLLRQGLSRAASEGLDDEPGEVTGPPTTAHWKPDVSANDCAVCHQTFTWYFRRHHCRRCGDIVCDTHIAKKVPLDQNARYHPDGTESKACDPCWQEWCVVKRIRHSRNSSMANSISSSQGTALPALEIPKSARSQDDVRVGSMARSEGMVWSTF</sequence>
<dbReference type="Gene3D" id="3.30.40.10">
    <property type="entry name" value="Zinc/RING finger domain, C3HC4 (zinc finger)"/>
    <property type="match status" value="1"/>
</dbReference>
<evidence type="ECO:0000313" key="8">
    <source>
        <dbReference type="Proteomes" id="UP000011761"/>
    </source>
</evidence>
<reference evidence="7 8" key="1">
    <citation type="journal article" date="2012" name="PLoS Pathog.">
        <title>Diverse lifestyles and strategies of plant pathogenesis encoded in the genomes of eighteen Dothideomycetes fungi.</title>
        <authorList>
            <person name="Ohm R.A."/>
            <person name="Feau N."/>
            <person name="Henrissat B."/>
            <person name="Schoch C.L."/>
            <person name="Horwitz B.A."/>
            <person name="Barry K.W."/>
            <person name="Condon B.J."/>
            <person name="Copeland A.C."/>
            <person name="Dhillon B."/>
            <person name="Glaser F."/>
            <person name="Hesse C.N."/>
            <person name="Kosti I."/>
            <person name="LaButti K."/>
            <person name="Lindquist E.A."/>
            <person name="Lucas S."/>
            <person name="Salamov A.A."/>
            <person name="Bradshaw R.E."/>
            <person name="Ciuffetti L."/>
            <person name="Hamelin R.C."/>
            <person name="Kema G.H.J."/>
            <person name="Lawrence C."/>
            <person name="Scott J.A."/>
            <person name="Spatafora J.W."/>
            <person name="Turgeon B.G."/>
            <person name="de Wit P.J.G.M."/>
            <person name="Zhong S."/>
            <person name="Goodwin S.B."/>
            <person name="Grigoriev I.V."/>
        </authorList>
    </citation>
    <scope>NUCLEOTIDE SEQUENCE [LARGE SCALE GENOMIC DNA]</scope>
    <source>
        <strain evidence="7 8">UAMH 10762</strain>
    </source>
</reference>
<evidence type="ECO:0000256" key="2">
    <source>
        <dbReference type="ARBA" id="ARBA00022771"/>
    </source>
</evidence>
<dbReference type="Pfam" id="PF01363">
    <property type="entry name" value="FYVE"/>
    <property type="match status" value="1"/>
</dbReference>
<dbReference type="SUPFAM" id="SSF57903">
    <property type="entry name" value="FYVE/PHD zinc finger"/>
    <property type="match status" value="1"/>
</dbReference>
<feature type="region of interest" description="Disordered" evidence="5">
    <location>
        <begin position="1"/>
        <end position="29"/>
    </location>
</feature>
<keyword evidence="2 4" id="KW-0863">Zinc-finger</keyword>
<dbReference type="OMA" id="LDQDANY"/>
<evidence type="ECO:0000313" key="7">
    <source>
        <dbReference type="EMBL" id="EMC92047.1"/>
    </source>
</evidence>
<dbReference type="PANTHER" id="PTHR39490">
    <property type="entry name" value="ARRESTIN DOMAIN-CONTAINING PROTEIN D"/>
    <property type="match status" value="1"/>
</dbReference>
<proteinExistence type="predicted"/>
<dbReference type="CDD" id="cd15760">
    <property type="entry name" value="FYVE_scVPS27p_like"/>
    <property type="match status" value="1"/>
</dbReference>
<dbReference type="STRING" id="717646.M2LDJ8"/>
<dbReference type="InterPro" id="IPR000306">
    <property type="entry name" value="Znf_FYVE"/>
</dbReference>
<keyword evidence="3" id="KW-0862">Zinc</keyword>
<dbReference type="PANTHER" id="PTHR39490:SF8">
    <property type="entry name" value="ZINC FINGER FYVE DOMAIN-CONTAINING PROTEIN 21"/>
    <property type="match status" value="1"/>
</dbReference>
<dbReference type="InterPro" id="IPR013083">
    <property type="entry name" value="Znf_RING/FYVE/PHD"/>
</dbReference>
<dbReference type="InterPro" id="IPR011011">
    <property type="entry name" value="Znf_FYVE_PHD"/>
</dbReference>
<feature type="region of interest" description="Disordered" evidence="5">
    <location>
        <begin position="72"/>
        <end position="109"/>
    </location>
</feature>
<dbReference type="GeneID" id="19113422"/>
<name>M2LDJ8_BAUPA</name>
<feature type="domain" description="FYVE-type" evidence="6">
    <location>
        <begin position="167"/>
        <end position="231"/>
    </location>
</feature>
<organism evidence="7 8">
    <name type="scientific">Baudoinia panamericana (strain UAMH 10762)</name>
    <name type="common">Angels' share fungus</name>
    <name type="synonym">Baudoinia compniacensis (strain UAMH 10762)</name>
    <dbReference type="NCBI Taxonomy" id="717646"/>
    <lineage>
        <taxon>Eukaryota</taxon>
        <taxon>Fungi</taxon>
        <taxon>Dikarya</taxon>
        <taxon>Ascomycota</taxon>
        <taxon>Pezizomycotina</taxon>
        <taxon>Dothideomycetes</taxon>
        <taxon>Dothideomycetidae</taxon>
        <taxon>Mycosphaerellales</taxon>
        <taxon>Teratosphaeriaceae</taxon>
        <taxon>Baudoinia</taxon>
    </lineage>
</organism>